<keyword evidence="1 3" id="KW-0963">Cytoplasm</keyword>
<dbReference type="GO" id="GO:0006777">
    <property type="term" value="P:Mo-molybdopterin cofactor biosynthetic process"/>
    <property type="evidence" value="ECO:0007669"/>
    <property type="project" value="UniProtKB-UniRule"/>
</dbReference>
<dbReference type="HAMAP" id="MF_00187">
    <property type="entry name" value="FdhD"/>
    <property type="match status" value="1"/>
</dbReference>
<dbReference type="Gene3D" id="3.10.20.10">
    <property type="match status" value="1"/>
</dbReference>
<evidence type="ECO:0000256" key="3">
    <source>
        <dbReference type="HAMAP-Rule" id="MF_00187"/>
    </source>
</evidence>
<dbReference type="PANTHER" id="PTHR30592:SF1">
    <property type="entry name" value="SULFUR CARRIER PROTEIN FDHD"/>
    <property type="match status" value="1"/>
</dbReference>
<evidence type="ECO:0000256" key="2">
    <source>
        <dbReference type="ARBA" id="ARBA00023150"/>
    </source>
</evidence>
<dbReference type="SUPFAM" id="SSF53927">
    <property type="entry name" value="Cytidine deaminase-like"/>
    <property type="match status" value="1"/>
</dbReference>
<sequence>MSRVRRAGEERGPATCRRKAARVSGGEIRSCASVLAVEEPLEVHVDGRPVTVLMRLPGDDIHLTAGFCFSRGLAGSWDDFRAIHPLPPQGGGSRIMVRLAGERIRGAGSVPPGAGPNSLLSQGSFSGWGCRGAPNGEQTITLDDLWHSKEEFDARQALFETTGCTHSASIFDRRGILLAFGEDVGRRNAFDKAVGRLLLRRSLERSHRVIVSSRVNRELVARAVRLRVRILCGLSAPTSGAVSLAEEAGVTLIGFLRHRSLTLYTHPGRIRDFTAACDICFL</sequence>
<dbReference type="GO" id="GO:0005737">
    <property type="term" value="C:cytoplasm"/>
    <property type="evidence" value="ECO:0007669"/>
    <property type="project" value="UniProtKB-SubCell"/>
</dbReference>
<comment type="similarity">
    <text evidence="3">Belongs to the FdhD family.</text>
</comment>
<dbReference type="GO" id="GO:0016783">
    <property type="term" value="F:sulfurtransferase activity"/>
    <property type="evidence" value="ECO:0007669"/>
    <property type="project" value="InterPro"/>
</dbReference>
<organism evidence="4 5">
    <name type="scientific">Desulfacinum infernum DSM 9756</name>
    <dbReference type="NCBI Taxonomy" id="1121391"/>
    <lineage>
        <taxon>Bacteria</taxon>
        <taxon>Pseudomonadati</taxon>
        <taxon>Thermodesulfobacteriota</taxon>
        <taxon>Syntrophobacteria</taxon>
        <taxon>Syntrophobacterales</taxon>
        <taxon>Syntrophobacteraceae</taxon>
        <taxon>Desulfacinum</taxon>
    </lineage>
</organism>
<comment type="subcellular location">
    <subcellularLocation>
        <location evidence="3">Cytoplasm</location>
    </subcellularLocation>
</comment>
<dbReference type="PIRSF" id="PIRSF015626">
    <property type="entry name" value="FdhD"/>
    <property type="match status" value="1"/>
</dbReference>
<dbReference type="AlphaFoldDB" id="A0A1M4XY34"/>
<evidence type="ECO:0000256" key="1">
    <source>
        <dbReference type="ARBA" id="ARBA00022490"/>
    </source>
</evidence>
<keyword evidence="2 3" id="KW-0501">Molybdenum cofactor biosynthesis</keyword>
<gene>
    <name evidence="3" type="primary">fdhD</name>
    <name evidence="4" type="ORF">SAMN02745206_01147</name>
</gene>
<comment type="caution">
    <text evidence="3">Lacks conserved residue(s) required for the propagation of feature annotation.</text>
</comment>
<name>A0A1M4XY34_9BACT</name>
<comment type="function">
    <text evidence="3">Required for formate dehydrogenase (FDH) activity.</text>
</comment>
<reference evidence="5" key="1">
    <citation type="submission" date="2016-11" db="EMBL/GenBank/DDBJ databases">
        <authorList>
            <person name="Varghese N."/>
            <person name="Submissions S."/>
        </authorList>
    </citation>
    <scope>NUCLEOTIDE SEQUENCE [LARGE SCALE GENOMIC DNA]</scope>
    <source>
        <strain evidence="5">DSM 9756</strain>
    </source>
</reference>
<evidence type="ECO:0000313" key="4">
    <source>
        <dbReference type="EMBL" id="SHE98338.1"/>
    </source>
</evidence>
<dbReference type="EMBL" id="FQVB01000009">
    <property type="protein sequence ID" value="SHE98338.1"/>
    <property type="molecule type" value="Genomic_DNA"/>
</dbReference>
<dbReference type="Proteomes" id="UP000184076">
    <property type="component" value="Unassembled WGS sequence"/>
</dbReference>
<dbReference type="Pfam" id="PF02634">
    <property type="entry name" value="FdhD-NarQ"/>
    <property type="match status" value="1"/>
</dbReference>
<dbReference type="STRING" id="1121391.SAMN02745206_01147"/>
<dbReference type="RefSeq" id="WP_178371917.1">
    <property type="nucleotide sequence ID" value="NZ_FQVB01000009.1"/>
</dbReference>
<accession>A0A1M4XY34</accession>
<dbReference type="InterPro" id="IPR016193">
    <property type="entry name" value="Cytidine_deaminase-like"/>
</dbReference>
<dbReference type="Gene3D" id="3.40.140.10">
    <property type="entry name" value="Cytidine Deaminase, domain 2"/>
    <property type="match status" value="1"/>
</dbReference>
<dbReference type="InterPro" id="IPR003786">
    <property type="entry name" value="FdhD"/>
</dbReference>
<protein>
    <recommendedName>
        <fullName evidence="3">Protein FdhD</fullName>
    </recommendedName>
</protein>
<evidence type="ECO:0000313" key="5">
    <source>
        <dbReference type="Proteomes" id="UP000184076"/>
    </source>
</evidence>
<dbReference type="PANTHER" id="PTHR30592">
    <property type="entry name" value="FORMATE DEHYDROGENASE"/>
    <property type="match status" value="1"/>
</dbReference>
<keyword evidence="5" id="KW-1185">Reference proteome</keyword>
<proteinExistence type="inferred from homology"/>